<dbReference type="InterPro" id="IPR042185">
    <property type="entry name" value="Serpin_sf_2"/>
</dbReference>
<evidence type="ECO:0000256" key="2">
    <source>
        <dbReference type="ARBA" id="ARBA00022690"/>
    </source>
</evidence>
<gene>
    <name evidence="6" type="ORF">GEV33_001289</name>
</gene>
<keyword evidence="2" id="KW-0646">Protease inhibitor</keyword>
<evidence type="ECO:0000256" key="4">
    <source>
        <dbReference type="RuleBase" id="RU000411"/>
    </source>
</evidence>
<dbReference type="GO" id="GO:0004867">
    <property type="term" value="F:serine-type endopeptidase inhibitor activity"/>
    <property type="evidence" value="ECO:0007669"/>
    <property type="project" value="UniProtKB-KW"/>
</dbReference>
<keyword evidence="3" id="KW-0722">Serine protease inhibitor</keyword>
<evidence type="ECO:0000313" key="6">
    <source>
        <dbReference type="EMBL" id="KAH0821502.1"/>
    </source>
</evidence>
<reference evidence="6" key="2">
    <citation type="submission" date="2021-08" db="EMBL/GenBank/DDBJ databases">
        <authorList>
            <person name="Eriksson T."/>
        </authorList>
    </citation>
    <scope>NUCLEOTIDE SEQUENCE</scope>
    <source>
        <strain evidence="6">Stoneville</strain>
        <tissue evidence="6">Whole head</tissue>
    </source>
</reference>
<dbReference type="Gene3D" id="2.30.39.10">
    <property type="entry name" value="Alpha-1-antitrypsin, domain 1"/>
    <property type="match status" value="2"/>
</dbReference>
<dbReference type="Proteomes" id="UP000719412">
    <property type="component" value="Unassembled WGS sequence"/>
</dbReference>
<organism evidence="6 7">
    <name type="scientific">Tenebrio molitor</name>
    <name type="common">Yellow mealworm beetle</name>
    <dbReference type="NCBI Taxonomy" id="7067"/>
    <lineage>
        <taxon>Eukaryota</taxon>
        <taxon>Metazoa</taxon>
        <taxon>Ecdysozoa</taxon>
        <taxon>Arthropoda</taxon>
        <taxon>Hexapoda</taxon>
        <taxon>Insecta</taxon>
        <taxon>Pterygota</taxon>
        <taxon>Neoptera</taxon>
        <taxon>Endopterygota</taxon>
        <taxon>Coleoptera</taxon>
        <taxon>Polyphaga</taxon>
        <taxon>Cucujiformia</taxon>
        <taxon>Tenebrionidae</taxon>
        <taxon>Tenebrio</taxon>
    </lineage>
</organism>
<evidence type="ECO:0000313" key="7">
    <source>
        <dbReference type="Proteomes" id="UP000719412"/>
    </source>
</evidence>
<dbReference type="PANTHER" id="PTHR11461:SF211">
    <property type="entry name" value="GH10112P-RELATED"/>
    <property type="match status" value="1"/>
</dbReference>
<accession>A0A8J6HWD3</accession>
<evidence type="ECO:0000259" key="5">
    <source>
        <dbReference type="SMART" id="SM00093"/>
    </source>
</evidence>
<sequence>MEDMTDVDVTKEFVEANNSFLPSIYKEIVKEEKGNVLVSPLSAETILALTHSGCRGETAEELRIALHLPDDPAKIQSAVKAVLSDLKTNEGCKLFIANKMYIKKDFSINDEFQKTANTVYFGDSENIDFTMNERAAETINSWVEKVTENKIKNLIQSQVLNNLTRVILVNALYFKGAWYQKFSLTGTKKIKFYKSKNEVVKVDAMTSEPSKNYTICICKELNAKLLELPMHGDASMVIVLPDKRHGLADLESKIDKVFFPYRFYSTEVKVLLPKFKIEHQIDFSAVLQNLGVRRIFSEDDADLSGIAGEKGDLVVNAVLQKTFIDVSEEGVEAASATNVAISVFYSSAKKRREKFIADHPFIFYLKVKNVIIFAGRVIEPCY</sequence>
<dbReference type="Pfam" id="PF00079">
    <property type="entry name" value="Serpin"/>
    <property type="match status" value="1"/>
</dbReference>
<dbReference type="CDD" id="cd19955">
    <property type="entry name" value="serpin48-like_insects"/>
    <property type="match status" value="1"/>
</dbReference>
<dbReference type="Gene3D" id="3.30.497.10">
    <property type="entry name" value="Antithrombin, subunit I, domain 2"/>
    <property type="match status" value="1"/>
</dbReference>
<protein>
    <recommendedName>
        <fullName evidence="5">Serpin domain-containing protein</fullName>
    </recommendedName>
</protein>
<keyword evidence="7" id="KW-1185">Reference proteome</keyword>
<dbReference type="InterPro" id="IPR023796">
    <property type="entry name" value="Serpin_dom"/>
</dbReference>
<dbReference type="InterPro" id="IPR042178">
    <property type="entry name" value="Serpin_sf_1"/>
</dbReference>
<evidence type="ECO:0000256" key="3">
    <source>
        <dbReference type="ARBA" id="ARBA00022900"/>
    </source>
</evidence>
<evidence type="ECO:0000256" key="1">
    <source>
        <dbReference type="ARBA" id="ARBA00009500"/>
    </source>
</evidence>
<dbReference type="InterPro" id="IPR000215">
    <property type="entry name" value="Serpin_fam"/>
</dbReference>
<dbReference type="EMBL" id="JABDTM020007554">
    <property type="protein sequence ID" value="KAH0821502.1"/>
    <property type="molecule type" value="Genomic_DNA"/>
</dbReference>
<comment type="similarity">
    <text evidence="1 4">Belongs to the serpin family.</text>
</comment>
<name>A0A8J6HWD3_TENMO</name>
<dbReference type="AlphaFoldDB" id="A0A8J6HWD3"/>
<dbReference type="SMART" id="SM00093">
    <property type="entry name" value="SERPIN"/>
    <property type="match status" value="1"/>
</dbReference>
<dbReference type="SUPFAM" id="SSF56574">
    <property type="entry name" value="Serpins"/>
    <property type="match status" value="1"/>
</dbReference>
<proteinExistence type="inferred from homology"/>
<reference evidence="6" key="1">
    <citation type="journal article" date="2020" name="J Insects Food Feed">
        <title>The yellow mealworm (Tenebrio molitor) genome: a resource for the emerging insects as food and feed industry.</title>
        <authorList>
            <person name="Eriksson T."/>
            <person name="Andere A."/>
            <person name="Kelstrup H."/>
            <person name="Emery V."/>
            <person name="Picard C."/>
        </authorList>
    </citation>
    <scope>NUCLEOTIDE SEQUENCE</scope>
    <source>
        <strain evidence="6">Stoneville</strain>
        <tissue evidence="6">Whole head</tissue>
    </source>
</reference>
<dbReference type="PROSITE" id="PS00284">
    <property type="entry name" value="SERPIN"/>
    <property type="match status" value="1"/>
</dbReference>
<dbReference type="InterPro" id="IPR023795">
    <property type="entry name" value="Serpin_CS"/>
</dbReference>
<feature type="domain" description="Serpin" evidence="5">
    <location>
        <begin position="22"/>
        <end position="380"/>
    </location>
</feature>
<dbReference type="GO" id="GO:0005615">
    <property type="term" value="C:extracellular space"/>
    <property type="evidence" value="ECO:0007669"/>
    <property type="project" value="InterPro"/>
</dbReference>
<dbReference type="InterPro" id="IPR036186">
    <property type="entry name" value="Serpin_sf"/>
</dbReference>
<dbReference type="PANTHER" id="PTHR11461">
    <property type="entry name" value="SERINE PROTEASE INHIBITOR, SERPIN"/>
    <property type="match status" value="1"/>
</dbReference>
<comment type="caution">
    <text evidence="6">The sequence shown here is derived from an EMBL/GenBank/DDBJ whole genome shotgun (WGS) entry which is preliminary data.</text>
</comment>